<dbReference type="GO" id="GO:0043564">
    <property type="term" value="C:Ku70:Ku80 complex"/>
    <property type="evidence" value="ECO:0007669"/>
    <property type="project" value="TreeGrafter"/>
</dbReference>
<dbReference type="GO" id="GO:0016787">
    <property type="term" value="F:hydrolase activity"/>
    <property type="evidence" value="ECO:0007669"/>
    <property type="project" value="UniProtKB-KW"/>
</dbReference>
<keyword evidence="14" id="KW-0539">Nucleus</keyword>
<dbReference type="PANTHER" id="PTHR12604">
    <property type="entry name" value="KU AUTOANTIGEN DNA HELICASE"/>
    <property type="match status" value="1"/>
</dbReference>
<keyword evidence="5" id="KW-0547">Nucleotide-binding</keyword>
<dbReference type="SUPFAM" id="SSF100939">
    <property type="entry name" value="SPOC domain-like"/>
    <property type="match status" value="1"/>
</dbReference>
<evidence type="ECO:0000256" key="3">
    <source>
        <dbReference type="ARBA" id="ARBA00012551"/>
    </source>
</evidence>
<evidence type="ECO:0000256" key="12">
    <source>
        <dbReference type="ARBA" id="ARBA00023172"/>
    </source>
</evidence>
<evidence type="ECO:0000256" key="4">
    <source>
        <dbReference type="ARBA" id="ARBA00022454"/>
    </source>
</evidence>
<dbReference type="GO" id="GO:0000781">
    <property type="term" value="C:chromosome, telomeric region"/>
    <property type="evidence" value="ECO:0007669"/>
    <property type="project" value="UniProtKB-SubCell"/>
</dbReference>
<dbReference type="GO" id="GO:0000723">
    <property type="term" value="P:telomere maintenance"/>
    <property type="evidence" value="ECO:0007669"/>
    <property type="project" value="TreeGrafter"/>
</dbReference>
<dbReference type="STRING" id="2163413.A0A4P6XL25"/>
<evidence type="ECO:0000313" key="16">
    <source>
        <dbReference type="EMBL" id="QBM88057.1"/>
    </source>
</evidence>
<evidence type="ECO:0000256" key="10">
    <source>
        <dbReference type="ARBA" id="ARBA00022895"/>
    </source>
</evidence>
<reference evidence="17" key="1">
    <citation type="submission" date="2019-03" db="EMBL/GenBank/DDBJ databases">
        <title>Snf2 controls pulcherriminic acid biosynthesis and connects pigmentation and antifungal activity of the yeast Metschnikowia pulcherrima.</title>
        <authorList>
            <person name="Gore-Lloyd D."/>
            <person name="Sumann I."/>
            <person name="Brachmann A.O."/>
            <person name="Schneeberger K."/>
            <person name="Ortiz-Merino R.A."/>
            <person name="Moreno-Beltran M."/>
            <person name="Schlaefli M."/>
            <person name="Kirner P."/>
            <person name="Santos Kron A."/>
            <person name="Wolfe K.H."/>
            <person name="Piel J."/>
            <person name="Ahrens C.H."/>
            <person name="Henk D."/>
            <person name="Freimoser F.M."/>
        </authorList>
    </citation>
    <scope>NUCLEOTIDE SEQUENCE [LARGE SCALE GENOMIC DNA]</scope>
    <source>
        <strain evidence="17">APC 1.2</strain>
    </source>
</reference>
<dbReference type="GO" id="GO:0006303">
    <property type="term" value="P:double-strand break repair via nonhomologous end joining"/>
    <property type="evidence" value="ECO:0007669"/>
    <property type="project" value="InterPro"/>
</dbReference>
<dbReference type="Gene3D" id="2.40.290.10">
    <property type="match status" value="1"/>
</dbReference>
<sequence>MADKELTVFLLDASVPSTAYKYVFDTLAAKLLKGLKTDYVTVAVFNSKDTVHAVAETGKFRGIEVLLEFETVSFQGLQKLHQRLNAAAIVNENPDPDCADVVQTVLFASTLFAHTKKKVFARNVVLLTLTAARVLETSLANIGSIPRFYADYPVNFHVVVTDELLPDASSGSVIYKLKNEFAEGQIFTSTTARNVVDLHPPIRKTRPVVAYLGEMRLGSDFDRVINDPEYRCSTDETCALFRVELYPAAKSDPSALDTHEYVVDANRDIVRLERRTSNFVWEKNFQGERGGEGQNENEPKSEVSERKFDKVAVELHSLTPAFKFSNYDLIALDDDLLQATKLPLFSGLDIFGFMPRAQIPYELLTGEAYYIVPEKLSSENNTLNFQAFVEALRTRNLAVLCRLVRKLEKEVEIGAAFPVKIHSHQKYTNCFVFIRLPFKEDEKIGRFPPLNDDDEESFETKADSEKAAALSLLMDDFVNGQLYDSDENPSDDEQKSESEIRNFKVTLKMSDNSKLPLPPRFDNRNRFLRSSPAINRTQAYMRKILLKSLSADNWVDFFESPDFIKDNLKGLERLTNFFNLQNCMAVNAEDDYSGWLVDLRKGSLGQSKRLATELGAEYVQKMEKKKTKTGRNGVNFYQRGNYGADEGTYDEIPDFDF</sequence>
<dbReference type="EMBL" id="CP034458">
    <property type="protein sequence ID" value="QBM88057.1"/>
    <property type="molecule type" value="Genomic_DNA"/>
</dbReference>
<evidence type="ECO:0000256" key="6">
    <source>
        <dbReference type="ARBA" id="ARBA00022763"/>
    </source>
</evidence>
<protein>
    <recommendedName>
        <fullName evidence="3">DNA helicase</fullName>
        <ecNumber evidence="3">3.6.4.12</ecNumber>
    </recommendedName>
</protein>
<evidence type="ECO:0000256" key="1">
    <source>
        <dbReference type="ARBA" id="ARBA00004123"/>
    </source>
</evidence>
<evidence type="ECO:0000256" key="14">
    <source>
        <dbReference type="ARBA" id="ARBA00023242"/>
    </source>
</evidence>
<keyword evidence="10" id="KW-0779">Telomere</keyword>
<dbReference type="SMART" id="SM00559">
    <property type="entry name" value="Ku78"/>
    <property type="match status" value="1"/>
</dbReference>
<evidence type="ECO:0000256" key="13">
    <source>
        <dbReference type="ARBA" id="ARBA00023204"/>
    </source>
</evidence>
<keyword evidence="17" id="KW-1185">Reference proteome</keyword>
<gene>
    <name evidence="16" type="primary">MPUL0C00200</name>
    <name evidence="16" type="ORF">METSCH_C00200</name>
</gene>
<dbReference type="AlphaFoldDB" id="A0A4P6XL25"/>
<proteinExistence type="predicted"/>
<keyword evidence="13" id="KW-0234">DNA repair</keyword>
<evidence type="ECO:0000256" key="2">
    <source>
        <dbReference type="ARBA" id="ARBA00004574"/>
    </source>
</evidence>
<keyword evidence="9" id="KW-0067">ATP-binding</keyword>
<dbReference type="EC" id="3.6.4.12" evidence="3"/>
<dbReference type="GO" id="GO:0003690">
    <property type="term" value="F:double-stranded DNA binding"/>
    <property type="evidence" value="ECO:0007669"/>
    <property type="project" value="TreeGrafter"/>
</dbReference>
<keyword evidence="8 16" id="KW-0347">Helicase</keyword>
<keyword evidence="11" id="KW-0238">DNA-binding</keyword>
<evidence type="ECO:0000256" key="5">
    <source>
        <dbReference type="ARBA" id="ARBA00022741"/>
    </source>
</evidence>
<dbReference type="InterPro" id="IPR016194">
    <property type="entry name" value="SPOC-like_C_dom_sf"/>
</dbReference>
<dbReference type="GO" id="GO:0006310">
    <property type="term" value="P:DNA recombination"/>
    <property type="evidence" value="ECO:0007669"/>
    <property type="project" value="UniProtKB-KW"/>
</dbReference>
<name>A0A4P6XL25_9ASCO</name>
<evidence type="ECO:0000259" key="15">
    <source>
        <dbReference type="SMART" id="SM00559"/>
    </source>
</evidence>
<evidence type="ECO:0000256" key="8">
    <source>
        <dbReference type="ARBA" id="ARBA00022806"/>
    </source>
</evidence>
<organism evidence="16 17">
    <name type="scientific">Metschnikowia aff. pulcherrima</name>
    <dbReference type="NCBI Taxonomy" id="2163413"/>
    <lineage>
        <taxon>Eukaryota</taxon>
        <taxon>Fungi</taxon>
        <taxon>Dikarya</taxon>
        <taxon>Ascomycota</taxon>
        <taxon>Saccharomycotina</taxon>
        <taxon>Pichiomycetes</taxon>
        <taxon>Metschnikowiaceae</taxon>
        <taxon>Metschnikowia</taxon>
    </lineage>
</organism>
<evidence type="ECO:0000256" key="11">
    <source>
        <dbReference type="ARBA" id="ARBA00023125"/>
    </source>
</evidence>
<dbReference type="PANTHER" id="PTHR12604:SF4">
    <property type="entry name" value="X-RAY REPAIR CROSS-COMPLEMENTING PROTEIN 5"/>
    <property type="match status" value="1"/>
</dbReference>
<dbReference type="SUPFAM" id="SSF53300">
    <property type="entry name" value="vWA-like"/>
    <property type="match status" value="1"/>
</dbReference>
<dbReference type="GO" id="GO:0042162">
    <property type="term" value="F:telomeric DNA binding"/>
    <property type="evidence" value="ECO:0007669"/>
    <property type="project" value="TreeGrafter"/>
</dbReference>
<dbReference type="Pfam" id="PF02735">
    <property type="entry name" value="Ku"/>
    <property type="match status" value="1"/>
</dbReference>
<dbReference type="Gene3D" id="3.40.50.410">
    <property type="entry name" value="von Willebrand factor, type A domain"/>
    <property type="match status" value="1"/>
</dbReference>
<evidence type="ECO:0000256" key="9">
    <source>
        <dbReference type="ARBA" id="ARBA00022840"/>
    </source>
</evidence>
<dbReference type="GO" id="GO:0005524">
    <property type="term" value="F:ATP binding"/>
    <property type="evidence" value="ECO:0007669"/>
    <property type="project" value="UniProtKB-KW"/>
</dbReference>
<dbReference type="InterPro" id="IPR006164">
    <property type="entry name" value="DNA_bd_Ku70/Ku80"/>
</dbReference>
<accession>A0A4P6XL25</accession>
<evidence type="ECO:0000313" key="17">
    <source>
        <dbReference type="Proteomes" id="UP000292447"/>
    </source>
</evidence>
<keyword evidence="12" id="KW-0233">DNA recombination</keyword>
<dbReference type="Proteomes" id="UP000292447">
    <property type="component" value="Chromosome III"/>
</dbReference>
<dbReference type="GO" id="GO:0003678">
    <property type="term" value="F:DNA helicase activity"/>
    <property type="evidence" value="ECO:0007669"/>
    <property type="project" value="UniProtKB-EC"/>
</dbReference>
<dbReference type="InterPro" id="IPR036465">
    <property type="entry name" value="vWFA_dom_sf"/>
</dbReference>
<comment type="subcellular location">
    <subcellularLocation>
        <location evidence="2">Chromosome</location>
        <location evidence="2">Telomere</location>
    </subcellularLocation>
    <subcellularLocation>
        <location evidence="1">Nucleus</location>
    </subcellularLocation>
</comment>
<keyword evidence="6" id="KW-0227">DNA damage</keyword>
<keyword evidence="7" id="KW-0378">Hydrolase</keyword>
<keyword evidence="4" id="KW-0158">Chromosome</keyword>
<feature type="domain" description="Ku" evidence="15">
    <location>
        <begin position="310"/>
        <end position="453"/>
    </location>
</feature>
<evidence type="ECO:0000256" key="7">
    <source>
        <dbReference type="ARBA" id="ARBA00022801"/>
    </source>
</evidence>